<dbReference type="CDD" id="cd01731">
    <property type="entry name" value="archaeal_Sm1"/>
    <property type="match status" value="1"/>
</dbReference>
<feature type="domain" description="Sm" evidence="4">
    <location>
        <begin position="5"/>
        <end position="76"/>
    </location>
</feature>
<dbReference type="InterPro" id="IPR044641">
    <property type="entry name" value="Lsm7/SmG-like"/>
</dbReference>
<evidence type="ECO:0000313" key="6">
    <source>
        <dbReference type="Proteomes" id="UP000196239"/>
    </source>
</evidence>
<dbReference type="Proteomes" id="UP000196239">
    <property type="component" value="Chromosome 1"/>
</dbReference>
<dbReference type="PROSITE" id="PS52002">
    <property type="entry name" value="SM"/>
    <property type="match status" value="1"/>
</dbReference>
<accession>A0A128A5P6</accession>
<sequence>MSVDMAVKVLDESLNKVVLIKLKGGKVIRGNLHGFDQHMNLLLESSEEIPSEGETKSLGTIVVRGDNVVIISPPPK</sequence>
<dbReference type="PANTHER" id="PTHR10553">
    <property type="entry name" value="SMALL NUCLEAR RIBONUCLEOPROTEIN"/>
    <property type="match status" value="1"/>
</dbReference>
<dbReference type="EMBL" id="LN890280">
    <property type="protein sequence ID" value="CUR52657.1"/>
    <property type="molecule type" value="Genomic_DNA"/>
</dbReference>
<proteinExistence type="inferred from homology"/>
<dbReference type="InterPro" id="IPR022901">
    <property type="entry name" value="snRNP_Sm-like_arc"/>
</dbReference>
<dbReference type="InterPro" id="IPR010920">
    <property type="entry name" value="LSM_dom_sf"/>
</dbReference>
<evidence type="ECO:0000259" key="4">
    <source>
        <dbReference type="PROSITE" id="PS52002"/>
    </source>
</evidence>
<dbReference type="GO" id="GO:1990904">
    <property type="term" value="C:ribonucleoprotein complex"/>
    <property type="evidence" value="ECO:0007669"/>
    <property type="project" value="UniProtKB-KW"/>
</dbReference>
<evidence type="ECO:0000256" key="2">
    <source>
        <dbReference type="ARBA" id="ARBA00021121"/>
    </source>
</evidence>
<reference evidence="6" key="1">
    <citation type="submission" date="2015-10" db="EMBL/GenBank/DDBJ databases">
        <authorList>
            <person name="Lehtovirta-Morley L.E."/>
            <person name="Vieille C."/>
        </authorList>
    </citation>
    <scope>NUCLEOTIDE SEQUENCE [LARGE SCALE GENOMIC DNA]</scope>
</reference>
<evidence type="ECO:0000313" key="5">
    <source>
        <dbReference type="EMBL" id="CUR52657.1"/>
    </source>
</evidence>
<dbReference type="KEGG" id="ndv:NDEV_1895"/>
<dbReference type="InterPro" id="IPR001163">
    <property type="entry name" value="Sm_dom_euk/arc"/>
</dbReference>
<gene>
    <name evidence="5" type="ORF">NDEV_1895</name>
</gene>
<comment type="similarity">
    <text evidence="1">Belongs to the snRNP Sm proteins family.</text>
</comment>
<dbReference type="Pfam" id="PF01423">
    <property type="entry name" value="LSM"/>
    <property type="match status" value="1"/>
</dbReference>
<dbReference type="Gene3D" id="2.30.30.100">
    <property type="match status" value="1"/>
</dbReference>
<evidence type="ECO:0000256" key="1">
    <source>
        <dbReference type="ARBA" id="ARBA00006850"/>
    </source>
</evidence>
<protein>
    <recommendedName>
        <fullName evidence="2">Putative snRNP Sm-like protein</fullName>
    </recommendedName>
</protein>
<dbReference type="SMART" id="SM00651">
    <property type="entry name" value="Sm"/>
    <property type="match status" value="1"/>
</dbReference>
<dbReference type="InterPro" id="IPR047575">
    <property type="entry name" value="Sm"/>
</dbReference>
<dbReference type="AlphaFoldDB" id="A0A128A5P6"/>
<evidence type="ECO:0000256" key="3">
    <source>
        <dbReference type="ARBA" id="ARBA00023274"/>
    </source>
</evidence>
<dbReference type="SUPFAM" id="SSF50182">
    <property type="entry name" value="Sm-like ribonucleoproteins"/>
    <property type="match status" value="1"/>
</dbReference>
<keyword evidence="6" id="KW-1185">Reference proteome</keyword>
<keyword evidence="3" id="KW-0687">Ribonucleoprotein</keyword>
<name>A0A128A5P6_9ARCH</name>
<organism evidence="5 6">
    <name type="scientific">Nitrosotalea devaniterrae</name>
    <dbReference type="NCBI Taxonomy" id="1078905"/>
    <lineage>
        <taxon>Archaea</taxon>
        <taxon>Nitrososphaerota</taxon>
        <taxon>Nitrososphaeria</taxon>
        <taxon>Nitrosotaleales</taxon>
        <taxon>Nitrosotaleaceae</taxon>
        <taxon>Nitrosotalea</taxon>
    </lineage>
</organism>
<dbReference type="GO" id="GO:0003723">
    <property type="term" value="F:RNA binding"/>
    <property type="evidence" value="ECO:0007669"/>
    <property type="project" value="InterPro"/>
</dbReference>
<dbReference type="PANTHER" id="PTHR10553:SF5">
    <property type="entry name" value="U6 SNRNA-ASSOCIATED SM-LIKE PROTEIN LSM7"/>
    <property type="match status" value="1"/>
</dbReference>